<feature type="compositionally biased region" description="Low complexity" evidence="1">
    <location>
        <begin position="44"/>
        <end position="58"/>
    </location>
</feature>
<comment type="caution">
    <text evidence="2">The sequence shown here is derived from an EMBL/GenBank/DDBJ whole genome shotgun (WGS) entry which is preliminary data.</text>
</comment>
<organism evidence="2 3">
    <name type="scientific">Hibiscus syriacus</name>
    <name type="common">Rose of Sharon</name>
    <dbReference type="NCBI Taxonomy" id="106335"/>
    <lineage>
        <taxon>Eukaryota</taxon>
        <taxon>Viridiplantae</taxon>
        <taxon>Streptophyta</taxon>
        <taxon>Embryophyta</taxon>
        <taxon>Tracheophyta</taxon>
        <taxon>Spermatophyta</taxon>
        <taxon>Magnoliopsida</taxon>
        <taxon>eudicotyledons</taxon>
        <taxon>Gunneridae</taxon>
        <taxon>Pentapetalae</taxon>
        <taxon>rosids</taxon>
        <taxon>malvids</taxon>
        <taxon>Malvales</taxon>
        <taxon>Malvaceae</taxon>
        <taxon>Malvoideae</taxon>
        <taxon>Hibiscus</taxon>
    </lineage>
</organism>
<dbReference type="EMBL" id="VEPZ02001773">
    <property type="protein sequence ID" value="KAE8656031.1"/>
    <property type="molecule type" value="Genomic_DNA"/>
</dbReference>
<evidence type="ECO:0000313" key="2">
    <source>
        <dbReference type="EMBL" id="KAE8656031.1"/>
    </source>
</evidence>
<keyword evidence="3" id="KW-1185">Reference proteome</keyword>
<sequence>MEKLLRPYDKEFMRMAIIKHEETFNNRAHKVLLEEKHGTPTLTSDSGPNSFSSSSTESCHMINGRPSSSMATTKRKTNTQQEMNSLVGSWDSSKSPTPRWGIKTEANQSRSRTTIETREIKSASLAFSSSKYDMS</sequence>
<feature type="compositionally biased region" description="Polar residues" evidence="1">
    <location>
        <begin position="65"/>
        <end position="96"/>
    </location>
</feature>
<reference evidence="2" key="1">
    <citation type="submission" date="2019-09" db="EMBL/GenBank/DDBJ databases">
        <title>Draft genome information of white flower Hibiscus syriacus.</title>
        <authorList>
            <person name="Kim Y.-M."/>
        </authorList>
    </citation>
    <scope>NUCLEOTIDE SEQUENCE [LARGE SCALE GENOMIC DNA]</scope>
    <source>
        <strain evidence="2">YM2019G1</strain>
    </source>
</reference>
<protein>
    <submittedName>
        <fullName evidence="2">Uncharacterized protein</fullName>
    </submittedName>
</protein>
<gene>
    <name evidence="2" type="ORF">F3Y22_tig00117012pilonHSYRG00428</name>
</gene>
<dbReference type="Proteomes" id="UP000436088">
    <property type="component" value="Unassembled WGS sequence"/>
</dbReference>
<dbReference type="AlphaFoldDB" id="A0A6A2WEZ8"/>
<evidence type="ECO:0000256" key="1">
    <source>
        <dbReference type="SAM" id="MobiDB-lite"/>
    </source>
</evidence>
<evidence type="ECO:0000313" key="3">
    <source>
        <dbReference type="Proteomes" id="UP000436088"/>
    </source>
</evidence>
<name>A0A6A2WEZ8_HIBSY</name>
<feature type="region of interest" description="Disordered" evidence="1">
    <location>
        <begin position="36"/>
        <end position="115"/>
    </location>
</feature>
<proteinExistence type="predicted"/>
<accession>A0A6A2WEZ8</accession>